<dbReference type="Proteomes" id="UP000223370">
    <property type="component" value="Unassembled WGS sequence"/>
</dbReference>
<evidence type="ECO:0000259" key="1">
    <source>
        <dbReference type="Pfam" id="PF07872"/>
    </source>
</evidence>
<proteinExistence type="predicted"/>
<dbReference type="InterPro" id="IPR012454">
    <property type="entry name" value="DUF1659"/>
</dbReference>
<gene>
    <name evidence="2" type="ORF">IWT5_01204</name>
</gene>
<sequence length="68" mass="7768">MNTTWNKTNLVLVMLDANDNKIRYTYNNMIEKPSDDQITKFAAVIEKLTGTSFFNAYVTTTDNKTQVA</sequence>
<comment type="caution">
    <text evidence="2">The sequence shown here is derived from an EMBL/GenBank/DDBJ whole genome shotgun (WGS) entry which is preliminary data.</text>
</comment>
<keyword evidence="3" id="KW-1185">Reference proteome</keyword>
<name>A0A1Z5J1Y2_9LACO</name>
<dbReference type="RefSeq" id="WP_098824471.1">
    <property type="nucleotide sequence ID" value="NZ_BCMJ01000004.1"/>
</dbReference>
<dbReference type="OrthoDB" id="2321883at2"/>
<dbReference type="Pfam" id="PF07872">
    <property type="entry name" value="DUF1659"/>
    <property type="match status" value="1"/>
</dbReference>
<dbReference type="AlphaFoldDB" id="A0A1Z5J1Y2"/>
<organism evidence="2 3">
    <name type="scientific">Secundilactobacillus silagincola</name>
    <dbReference type="NCBI Taxonomy" id="1714681"/>
    <lineage>
        <taxon>Bacteria</taxon>
        <taxon>Bacillati</taxon>
        <taxon>Bacillota</taxon>
        <taxon>Bacilli</taxon>
        <taxon>Lactobacillales</taxon>
        <taxon>Lactobacillaceae</taxon>
        <taxon>Secundilactobacillus</taxon>
    </lineage>
</organism>
<protein>
    <recommendedName>
        <fullName evidence="1">DUF1659 domain-containing protein</fullName>
    </recommendedName>
</protein>
<dbReference type="EMBL" id="BCMJ01000004">
    <property type="protein sequence ID" value="GAX08053.1"/>
    <property type="molecule type" value="Genomic_DNA"/>
</dbReference>
<evidence type="ECO:0000313" key="2">
    <source>
        <dbReference type="EMBL" id="GAX08053.1"/>
    </source>
</evidence>
<evidence type="ECO:0000313" key="3">
    <source>
        <dbReference type="Proteomes" id="UP000223370"/>
    </source>
</evidence>
<reference evidence="2 3" key="1">
    <citation type="submission" date="2015-11" db="EMBL/GenBank/DDBJ databases">
        <title>Draft genome sequences of new species of the genus Lactobacillus isolated from orchardgrass silage.</title>
        <authorList>
            <person name="Tohno M."/>
            <person name="Tanizawa Y."/>
            <person name="Arita M."/>
        </authorList>
    </citation>
    <scope>NUCLEOTIDE SEQUENCE [LARGE SCALE GENOMIC DNA]</scope>
    <source>
        <strain evidence="2 3">IWT5</strain>
    </source>
</reference>
<accession>A0A1Z5J1Y2</accession>
<feature type="domain" description="DUF1659" evidence="1">
    <location>
        <begin position="2"/>
        <end position="62"/>
    </location>
</feature>